<accession>A0A811UN06</accession>
<dbReference type="AlphaFoldDB" id="A0A811UN06"/>
<name>A0A811UN06_CERCA</name>
<dbReference type="Proteomes" id="UP000606786">
    <property type="component" value="Unassembled WGS sequence"/>
</dbReference>
<organism evidence="2 3">
    <name type="scientific">Ceratitis capitata</name>
    <name type="common">Mediterranean fruit fly</name>
    <name type="synonym">Tephritis capitata</name>
    <dbReference type="NCBI Taxonomy" id="7213"/>
    <lineage>
        <taxon>Eukaryota</taxon>
        <taxon>Metazoa</taxon>
        <taxon>Ecdysozoa</taxon>
        <taxon>Arthropoda</taxon>
        <taxon>Hexapoda</taxon>
        <taxon>Insecta</taxon>
        <taxon>Pterygota</taxon>
        <taxon>Neoptera</taxon>
        <taxon>Endopterygota</taxon>
        <taxon>Diptera</taxon>
        <taxon>Brachycera</taxon>
        <taxon>Muscomorpha</taxon>
        <taxon>Tephritoidea</taxon>
        <taxon>Tephritidae</taxon>
        <taxon>Ceratitis</taxon>
        <taxon>Ceratitis</taxon>
    </lineage>
</organism>
<feature type="signal peptide" evidence="1">
    <location>
        <begin position="1"/>
        <end position="27"/>
    </location>
</feature>
<keyword evidence="1" id="KW-0732">Signal</keyword>
<protein>
    <submittedName>
        <fullName evidence="2">(Mediterranean fruit fly) hypothetical protein</fullName>
    </submittedName>
</protein>
<gene>
    <name evidence="2" type="ORF">CCAP1982_LOCUS8637</name>
</gene>
<evidence type="ECO:0000256" key="1">
    <source>
        <dbReference type="SAM" id="SignalP"/>
    </source>
</evidence>
<dbReference type="EMBL" id="CAJHJT010000012">
    <property type="protein sequence ID" value="CAD7000144.1"/>
    <property type="molecule type" value="Genomic_DNA"/>
</dbReference>
<evidence type="ECO:0000313" key="2">
    <source>
        <dbReference type="EMBL" id="CAD7000144.1"/>
    </source>
</evidence>
<keyword evidence="3" id="KW-1185">Reference proteome</keyword>
<proteinExistence type="predicted"/>
<reference evidence="2" key="1">
    <citation type="submission" date="2020-11" db="EMBL/GenBank/DDBJ databases">
        <authorList>
            <person name="Whitehead M."/>
        </authorList>
    </citation>
    <scope>NUCLEOTIDE SEQUENCE</scope>
    <source>
        <strain evidence="2">EGII</strain>
    </source>
</reference>
<feature type="chain" id="PRO_5032330502" evidence="1">
    <location>
        <begin position="28"/>
        <end position="133"/>
    </location>
</feature>
<sequence length="133" mass="15633">MLPRLLLRLRLRLFMFIGSGKLKETNCVKLIFDFYECYYYTQKQQQQQQQQQRQQYTTNDEPEEILERKTLHHLKKLRPTASFSRKSVQLNSVCFNQLPQTIQIGQHLAEVSTICRDKETVGVETHNSVVASG</sequence>
<comment type="caution">
    <text evidence="2">The sequence shown here is derived from an EMBL/GenBank/DDBJ whole genome shotgun (WGS) entry which is preliminary data.</text>
</comment>
<evidence type="ECO:0000313" key="3">
    <source>
        <dbReference type="Proteomes" id="UP000606786"/>
    </source>
</evidence>